<keyword evidence="4" id="KW-0067">ATP-binding</keyword>
<dbReference type="CDD" id="cd14014">
    <property type="entry name" value="STKc_PknB_like"/>
    <property type="match status" value="1"/>
</dbReference>
<feature type="region of interest" description="Disordered" evidence="5">
    <location>
        <begin position="255"/>
        <end position="279"/>
    </location>
</feature>
<evidence type="ECO:0000313" key="8">
    <source>
        <dbReference type="Proteomes" id="UP000568380"/>
    </source>
</evidence>
<dbReference type="InterPro" id="IPR011009">
    <property type="entry name" value="Kinase-like_dom_sf"/>
</dbReference>
<dbReference type="InterPro" id="IPR000719">
    <property type="entry name" value="Prot_kinase_dom"/>
</dbReference>
<dbReference type="SUPFAM" id="SSF56112">
    <property type="entry name" value="Protein kinase-like (PK-like)"/>
    <property type="match status" value="1"/>
</dbReference>
<keyword evidence="3 7" id="KW-0418">Kinase</keyword>
<comment type="caution">
    <text evidence="7">The sequence shown here is derived from an EMBL/GenBank/DDBJ whole genome shotgun (WGS) entry which is preliminary data.</text>
</comment>
<keyword evidence="8" id="KW-1185">Reference proteome</keyword>
<dbReference type="GO" id="GO:0004674">
    <property type="term" value="F:protein serine/threonine kinase activity"/>
    <property type="evidence" value="ECO:0007669"/>
    <property type="project" value="TreeGrafter"/>
</dbReference>
<keyword evidence="1" id="KW-0808">Transferase</keyword>
<gene>
    <name evidence="7" type="ORF">HNR40_006542</name>
</gene>
<evidence type="ECO:0000256" key="2">
    <source>
        <dbReference type="ARBA" id="ARBA00022741"/>
    </source>
</evidence>
<dbReference type="PANTHER" id="PTHR43289:SF34">
    <property type="entry name" value="SERINE_THREONINE-PROTEIN KINASE YBDM-RELATED"/>
    <property type="match status" value="1"/>
</dbReference>
<feature type="domain" description="Protein kinase" evidence="6">
    <location>
        <begin position="10"/>
        <end position="260"/>
    </location>
</feature>
<dbReference type="SUPFAM" id="SSF82171">
    <property type="entry name" value="DPP6 N-terminal domain-like"/>
    <property type="match status" value="1"/>
</dbReference>
<dbReference type="PANTHER" id="PTHR43289">
    <property type="entry name" value="MITOGEN-ACTIVATED PROTEIN KINASE KINASE KINASE 20-RELATED"/>
    <property type="match status" value="1"/>
</dbReference>
<dbReference type="Gene3D" id="3.30.200.20">
    <property type="entry name" value="Phosphorylase Kinase, domain 1"/>
    <property type="match status" value="1"/>
</dbReference>
<dbReference type="EMBL" id="JACHIN010000009">
    <property type="protein sequence ID" value="MBB5081053.1"/>
    <property type="molecule type" value="Genomic_DNA"/>
</dbReference>
<name>A0A7W8EIY7_9ACTN</name>
<keyword evidence="2" id="KW-0547">Nucleotide-binding</keyword>
<dbReference type="AlphaFoldDB" id="A0A7W8EIY7"/>
<dbReference type="Proteomes" id="UP000568380">
    <property type="component" value="Unassembled WGS sequence"/>
</dbReference>
<sequence length="640" mass="67503">MSVLERVGEYRILGTLGSGGQGVVHLGQGPGGEKVAIKMLHRVSDPQAVARFLREAEVLPEVASFCTALVLGTGSENGVPYIVSEFIEGPTLQASVRERGPIGGRELRRLAVGTVTALAAIHRAGVVHRDFKPANVLLSREGPRVIDFGIARAASGETTIGGVVGTPAYMAPEQFGQALAGPPADLFAWAATIVFAATGRAPFGQDSVPAIMHRLTTEEPDLGGLDGDLREIVAACLAKEPAERPRASQVLLRLLGHPAPGSGGNRATTRPVERRQPDSVPEGLLREGLAVSRRPRRLRTALVGGTALAVAAAVTATVLITRPAAGPPSPSAGARPGPAAVVPSPVVSGSPPADAAPVAVPQLAATFYESPRDPLRLTSFTVKEESLRQPGFVRKPGTRDFLRLPEYRDAVVSPDGRLVASVYTTPKYASDGNNTVQFTDRALTPAFEVPTVELPLLVRRPTWARDSSRVLLTVTDADGKAIGFGVVDVAARTFTRREVGGLTKGTDFAWGPDGTVLVTGGGPVAFYALDGRLSRTVRGVRSTDNLSAEVSGPLLAAGCAGARPAVCVVEHGSGTRVSRFPLGAKQKLWGWFNRDHLLVYDYGVSPWRVDVVDLTGKRVRRFAEMAGDSSTVWRLFWSGG</sequence>
<organism evidence="7 8">
    <name type="scientific">Nonomuraea endophytica</name>
    <dbReference type="NCBI Taxonomy" id="714136"/>
    <lineage>
        <taxon>Bacteria</taxon>
        <taxon>Bacillati</taxon>
        <taxon>Actinomycetota</taxon>
        <taxon>Actinomycetes</taxon>
        <taxon>Streptosporangiales</taxon>
        <taxon>Streptosporangiaceae</taxon>
        <taxon>Nonomuraea</taxon>
    </lineage>
</organism>
<evidence type="ECO:0000256" key="5">
    <source>
        <dbReference type="SAM" id="MobiDB-lite"/>
    </source>
</evidence>
<dbReference type="PROSITE" id="PS50011">
    <property type="entry name" value="PROTEIN_KINASE_DOM"/>
    <property type="match status" value="1"/>
</dbReference>
<evidence type="ECO:0000259" key="6">
    <source>
        <dbReference type="PROSITE" id="PS50011"/>
    </source>
</evidence>
<dbReference type="RefSeq" id="WP_184968022.1">
    <property type="nucleotide sequence ID" value="NZ_JACHIN010000009.1"/>
</dbReference>
<reference evidence="7 8" key="1">
    <citation type="submission" date="2020-08" db="EMBL/GenBank/DDBJ databases">
        <title>Genomic Encyclopedia of Type Strains, Phase IV (KMG-IV): sequencing the most valuable type-strain genomes for metagenomic binning, comparative biology and taxonomic classification.</title>
        <authorList>
            <person name="Goeker M."/>
        </authorList>
    </citation>
    <scope>NUCLEOTIDE SEQUENCE [LARGE SCALE GENOMIC DNA]</scope>
    <source>
        <strain evidence="7 8">DSM 45385</strain>
    </source>
</reference>
<evidence type="ECO:0000313" key="7">
    <source>
        <dbReference type="EMBL" id="MBB5081053.1"/>
    </source>
</evidence>
<dbReference type="GO" id="GO:0005524">
    <property type="term" value="F:ATP binding"/>
    <property type="evidence" value="ECO:0007669"/>
    <property type="project" value="UniProtKB-KW"/>
</dbReference>
<proteinExistence type="predicted"/>
<protein>
    <submittedName>
        <fullName evidence="7">Putative Ser/Thr protein kinase</fullName>
    </submittedName>
</protein>
<evidence type="ECO:0000256" key="1">
    <source>
        <dbReference type="ARBA" id="ARBA00022679"/>
    </source>
</evidence>
<dbReference type="Pfam" id="PF00069">
    <property type="entry name" value="Pkinase"/>
    <property type="match status" value="1"/>
</dbReference>
<dbReference type="Gene3D" id="1.10.510.10">
    <property type="entry name" value="Transferase(Phosphotransferase) domain 1"/>
    <property type="match status" value="1"/>
</dbReference>
<dbReference type="PROSITE" id="PS00108">
    <property type="entry name" value="PROTEIN_KINASE_ST"/>
    <property type="match status" value="1"/>
</dbReference>
<evidence type="ECO:0000256" key="4">
    <source>
        <dbReference type="ARBA" id="ARBA00022840"/>
    </source>
</evidence>
<accession>A0A7W8EIY7</accession>
<dbReference type="InterPro" id="IPR008271">
    <property type="entry name" value="Ser/Thr_kinase_AS"/>
</dbReference>
<evidence type="ECO:0000256" key="3">
    <source>
        <dbReference type="ARBA" id="ARBA00022777"/>
    </source>
</evidence>